<feature type="compositionally biased region" description="Basic and acidic residues" evidence="1">
    <location>
        <begin position="43"/>
        <end position="68"/>
    </location>
</feature>
<comment type="caution">
    <text evidence="2">The sequence shown here is derived from an EMBL/GenBank/DDBJ whole genome shotgun (WGS) entry which is preliminary data.</text>
</comment>
<organism evidence="2 3">
    <name type="scientific">Bacillus benzoevorans</name>
    <dbReference type="NCBI Taxonomy" id="1456"/>
    <lineage>
        <taxon>Bacteria</taxon>
        <taxon>Bacillati</taxon>
        <taxon>Bacillota</taxon>
        <taxon>Bacilli</taxon>
        <taxon>Bacillales</taxon>
        <taxon>Bacillaceae</taxon>
        <taxon>Bacillus</taxon>
    </lineage>
</organism>
<evidence type="ECO:0000313" key="3">
    <source>
        <dbReference type="Proteomes" id="UP000531594"/>
    </source>
</evidence>
<gene>
    <name evidence="2" type="ORF">HNR53_002746</name>
</gene>
<proteinExistence type="predicted"/>
<dbReference type="RefSeq" id="WP_184526790.1">
    <property type="nucleotide sequence ID" value="NZ_JACHGK010000009.1"/>
</dbReference>
<feature type="region of interest" description="Disordered" evidence="1">
    <location>
        <begin position="35"/>
        <end position="124"/>
    </location>
</feature>
<feature type="compositionally biased region" description="Polar residues" evidence="1">
    <location>
        <begin position="69"/>
        <end position="83"/>
    </location>
</feature>
<dbReference type="AlphaFoldDB" id="A0A7X0LVK3"/>
<reference evidence="2 3" key="1">
    <citation type="submission" date="2020-08" db="EMBL/GenBank/DDBJ databases">
        <title>Genomic Encyclopedia of Type Strains, Phase IV (KMG-IV): sequencing the most valuable type-strain genomes for metagenomic binning, comparative biology and taxonomic classification.</title>
        <authorList>
            <person name="Goeker M."/>
        </authorList>
    </citation>
    <scope>NUCLEOTIDE SEQUENCE [LARGE SCALE GENOMIC DNA]</scope>
    <source>
        <strain evidence="2 3">DSM 5391</strain>
    </source>
</reference>
<sequence length="189" mass="20410">MKLKGMIIGGTALVLLISASGYFFYEMNKTDNGASVARVQQPEADKEREEKGDNRDSNMENSDQKNAADTEGQADTTGVQNPETPVDNINEETGTTGENSAPTAPETSGNIGETPAAAPNNKQTGGLYFATREEAVAFGFSRFTQEEIDLYNRASAKGLTPEQQELAIQMAYSRFTAEEIAAIEEALNR</sequence>
<dbReference type="EMBL" id="JACHGK010000009">
    <property type="protein sequence ID" value="MBB6446096.1"/>
    <property type="molecule type" value="Genomic_DNA"/>
</dbReference>
<evidence type="ECO:0000313" key="2">
    <source>
        <dbReference type="EMBL" id="MBB6446096.1"/>
    </source>
</evidence>
<name>A0A7X0LVK3_9BACI</name>
<evidence type="ECO:0000256" key="1">
    <source>
        <dbReference type="SAM" id="MobiDB-lite"/>
    </source>
</evidence>
<protein>
    <submittedName>
        <fullName evidence="2">Uncharacterized protein</fullName>
    </submittedName>
</protein>
<dbReference type="Proteomes" id="UP000531594">
    <property type="component" value="Unassembled WGS sequence"/>
</dbReference>
<feature type="compositionally biased region" description="Polar residues" evidence="1">
    <location>
        <begin position="91"/>
        <end position="111"/>
    </location>
</feature>
<keyword evidence="3" id="KW-1185">Reference proteome</keyword>
<accession>A0A7X0LVK3</accession>